<accession>A0ACC1JTE2</accession>
<name>A0ACC1JTE2_9FUNG</name>
<feature type="non-terminal residue" evidence="1">
    <location>
        <position position="1"/>
    </location>
</feature>
<evidence type="ECO:0000313" key="1">
    <source>
        <dbReference type="EMBL" id="KAJ2767019.1"/>
    </source>
</evidence>
<organism evidence="1 2">
    <name type="scientific">Coemansia linderi</name>
    <dbReference type="NCBI Taxonomy" id="2663919"/>
    <lineage>
        <taxon>Eukaryota</taxon>
        <taxon>Fungi</taxon>
        <taxon>Fungi incertae sedis</taxon>
        <taxon>Zoopagomycota</taxon>
        <taxon>Kickxellomycotina</taxon>
        <taxon>Kickxellomycetes</taxon>
        <taxon>Kickxellales</taxon>
        <taxon>Kickxellaceae</taxon>
        <taxon>Coemansia</taxon>
    </lineage>
</organism>
<sequence length="298" mass="33116">FKKEALYEICKTQGIRWHEDASNRDARFKRNRLRQLINAKSSDPKSPFNVDSLLRVCDTMQGHREYINQEVGRHLASSAKFDTSLGTVELAATVGKRGFPAWAVNAAVRERVLADVVSWVNCKGHPPELAHLQQLSKALDSYYDQPSVAKSVSAAGVTVIPPSSRHGWLFCRQAPRVGEIEPCKALALGASVVWDKRLVVSVSWPRSQLVDPVTWSLYSLDDAMRLWRGPISEHRNRLKLARKRLEPHMVQVTQPVVCIRIAGAGEAQTYPVLALGHTIESAPDMAVATGIDIDIRAL</sequence>
<dbReference type="Proteomes" id="UP001140066">
    <property type="component" value="Unassembled WGS sequence"/>
</dbReference>
<dbReference type="EMBL" id="JANBUK010003550">
    <property type="protein sequence ID" value="KAJ2767019.1"/>
    <property type="molecule type" value="Genomic_DNA"/>
</dbReference>
<feature type="non-terminal residue" evidence="1">
    <location>
        <position position="298"/>
    </location>
</feature>
<keyword evidence="2" id="KW-1185">Reference proteome</keyword>
<evidence type="ECO:0000313" key="2">
    <source>
        <dbReference type="Proteomes" id="UP001140066"/>
    </source>
</evidence>
<proteinExistence type="predicted"/>
<comment type="caution">
    <text evidence="1">The sequence shown here is derived from an EMBL/GenBank/DDBJ whole genome shotgun (WGS) entry which is preliminary data.</text>
</comment>
<protein>
    <submittedName>
        <fullName evidence="1">Uncharacterized protein</fullName>
    </submittedName>
</protein>
<gene>
    <name evidence="1" type="ORF">GGI18_005883</name>
</gene>
<reference evidence="1" key="1">
    <citation type="submission" date="2022-07" db="EMBL/GenBank/DDBJ databases">
        <title>Phylogenomic reconstructions and comparative analyses of Kickxellomycotina fungi.</title>
        <authorList>
            <person name="Reynolds N.K."/>
            <person name="Stajich J.E."/>
            <person name="Barry K."/>
            <person name="Grigoriev I.V."/>
            <person name="Crous P."/>
            <person name="Smith M.E."/>
        </authorList>
    </citation>
    <scope>NUCLEOTIDE SEQUENCE</scope>
    <source>
        <strain evidence="1">BCRC 34191</strain>
    </source>
</reference>